<dbReference type="AlphaFoldDB" id="A0A0F9RLB8"/>
<comment type="caution">
    <text evidence="2">The sequence shown here is derived from an EMBL/GenBank/DDBJ whole genome shotgun (WGS) entry which is preliminary data.</text>
</comment>
<evidence type="ECO:0000313" key="2">
    <source>
        <dbReference type="EMBL" id="KKN57320.1"/>
    </source>
</evidence>
<proteinExistence type="predicted"/>
<feature type="transmembrane region" description="Helical" evidence="1">
    <location>
        <begin position="451"/>
        <end position="473"/>
    </location>
</feature>
<gene>
    <name evidence="2" type="ORF">LCGC14_0563480</name>
</gene>
<feature type="transmembrane region" description="Helical" evidence="1">
    <location>
        <begin position="406"/>
        <end position="431"/>
    </location>
</feature>
<feature type="transmembrane region" description="Helical" evidence="1">
    <location>
        <begin position="482"/>
        <end position="503"/>
    </location>
</feature>
<name>A0A0F9RLB8_9ZZZZ</name>
<keyword evidence="1" id="KW-1133">Transmembrane helix</keyword>
<protein>
    <submittedName>
        <fullName evidence="2">Uncharacterized protein</fullName>
    </submittedName>
</protein>
<keyword evidence="1" id="KW-0472">Membrane</keyword>
<feature type="transmembrane region" description="Helical" evidence="1">
    <location>
        <begin position="241"/>
        <end position="259"/>
    </location>
</feature>
<feature type="transmembrane region" description="Helical" evidence="1">
    <location>
        <begin position="216"/>
        <end position="235"/>
    </location>
</feature>
<feature type="transmembrane region" description="Helical" evidence="1">
    <location>
        <begin position="77"/>
        <end position="96"/>
    </location>
</feature>
<sequence length="507" mass="59364">MTSTDKYIQFCKHFHKFKIPKLKLKILDKRYQDLYRKLYDVDHNDVNKASFLVFTSSFFFSLTFSLIFTSINLLLVLLYSTILSLIISYKFNLILYNDILKKENLTNSMLYLIKIDFSLIQKTLNENSDKCLSFIELIKEYRIPISGHFKTIFNRIHEGMTPEQELNQIVTHSDDFDNYIKNLSINKFNSDSLGDLDENTLEKQFKIYLKQVQSKISILFFLGLFFPIGLCFLILFNQIDLVFLIFLIPIFLISLNLIFRKFIRNQGYLIGLVKNFSKLERKKFLEFILFLRSFAYNLNNNISPEKALITSYNQNKNLIVLLEKLLKKQISYLLNLSYSLSDVLNNLKRELKSLQYAIILEAIKKFISKNSHFTSTKILKIIKVAYKHQKLQRKLEIILKGEKFKIYFFITLLPIITGVISGIFPIFTLIIENLDLTGYDFFFLIINPINLSSSVIIILVLLSSISIASYYFLKVLSINRKFLIISGSIIIFLLTFLLSFINISTLV</sequence>
<feature type="transmembrane region" description="Helical" evidence="1">
    <location>
        <begin position="51"/>
        <end position="71"/>
    </location>
</feature>
<dbReference type="EMBL" id="LAZR01000809">
    <property type="protein sequence ID" value="KKN57320.1"/>
    <property type="molecule type" value="Genomic_DNA"/>
</dbReference>
<organism evidence="2">
    <name type="scientific">marine sediment metagenome</name>
    <dbReference type="NCBI Taxonomy" id="412755"/>
    <lineage>
        <taxon>unclassified sequences</taxon>
        <taxon>metagenomes</taxon>
        <taxon>ecological metagenomes</taxon>
    </lineage>
</organism>
<evidence type="ECO:0000256" key="1">
    <source>
        <dbReference type="SAM" id="Phobius"/>
    </source>
</evidence>
<accession>A0A0F9RLB8</accession>
<reference evidence="2" key="1">
    <citation type="journal article" date="2015" name="Nature">
        <title>Complex archaea that bridge the gap between prokaryotes and eukaryotes.</title>
        <authorList>
            <person name="Spang A."/>
            <person name="Saw J.H."/>
            <person name="Jorgensen S.L."/>
            <person name="Zaremba-Niedzwiedzka K."/>
            <person name="Martijn J."/>
            <person name="Lind A.E."/>
            <person name="van Eijk R."/>
            <person name="Schleper C."/>
            <person name="Guy L."/>
            <person name="Ettema T.J."/>
        </authorList>
    </citation>
    <scope>NUCLEOTIDE SEQUENCE</scope>
</reference>
<keyword evidence="1" id="KW-0812">Transmembrane</keyword>